<dbReference type="InterPro" id="IPR032710">
    <property type="entry name" value="NTF2-like_dom_sf"/>
</dbReference>
<evidence type="ECO:0000313" key="3">
    <source>
        <dbReference type="Proteomes" id="UP001148313"/>
    </source>
</evidence>
<evidence type="ECO:0000313" key="2">
    <source>
        <dbReference type="EMBL" id="MDA4845118.1"/>
    </source>
</evidence>
<reference evidence="2" key="1">
    <citation type="submission" date="2022-11" db="EMBL/GenBank/DDBJ databases">
        <title>Hoeflea poritis sp. nov., isolated from scleractinian coral Porites lutea.</title>
        <authorList>
            <person name="Zhang G."/>
            <person name="Wei Q."/>
            <person name="Cai L."/>
        </authorList>
    </citation>
    <scope>NUCLEOTIDE SEQUENCE</scope>
    <source>
        <strain evidence="2">E7-10</strain>
    </source>
</reference>
<dbReference type="Proteomes" id="UP001148313">
    <property type="component" value="Unassembled WGS sequence"/>
</dbReference>
<name>A0ABT4VK77_9HYPH</name>
<dbReference type="Gene3D" id="3.10.450.50">
    <property type="match status" value="1"/>
</dbReference>
<evidence type="ECO:0000259" key="1">
    <source>
        <dbReference type="Pfam" id="PF13577"/>
    </source>
</evidence>
<organism evidence="2 3">
    <name type="scientific">Hoeflea poritis</name>
    <dbReference type="NCBI Taxonomy" id="2993659"/>
    <lineage>
        <taxon>Bacteria</taxon>
        <taxon>Pseudomonadati</taxon>
        <taxon>Pseudomonadota</taxon>
        <taxon>Alphaproteobacteria</taxon>
        <taxon>Hyphomicrobiales</taxon>
        <taxon>Rhizobiaceae</taxon>
        <taxon>Hoeflea</taxon>
    </lineage>
</organism>
<sequence length="184" mass="21558">MNDDILKRLDRLESRNAIMEIIAKYCKACDDRDMPLLSSIFAEDAEVRSLDGMMVGKGRDEIMQMYRVRFAVLDISVHWTHDTIITFDESDPDRATGEVFCHAETHRNGETLVGSLRYDDEYRRVDGVWQFSSRVLKFLYYVPVEEYSEALGSKLRMRAYGDHRPSDYPESFDSYNNWEQHFTG</sequence>
<dbReference type="Pfam" id="PF13577">
    <property type="entry name" value="SnoaL_4"/>
    <property type="match status" value="1"/>
</dbReference>
<feature type="domain" description="SnoaL-like" evidence="1">
    <location>
        <begin position="11"/>
        <end position="134"/>
    </location>
</feature>
<keyword evidence="3" id="KW-1185">Reference proteome</keyword>
<dbReference type="EMBL" id="JAPJZH010000003">
    <property type="protein sequence ID" value="MDA4845118.1"/>
    <property type="molecule type" value="Genomic_DNA"/>
</dbReference>
<dbReference type="RefSeq" id="WP_271088681.1">
    <property type="nucleotide sequence ID" value="NZ_JAPJZH010000003.1"/>
</dbReference>
<dbReference type="SUPFAM" id="SSF54427">
    <property type="entry name" value="NTF2-like"/>
    <property type="match status" value="1"/>
</dbReference>
<proteinExistence type="predicted"/>
<protein>
    <submittedName>
        <fullName evidence="2">Nuclear transport factor 2 family protein</fullName>
    </submittedName>
</protein>
<accession>A0ABT4VK77</accession>
<gene>
    <name evidence="2" type="ORF">OOZ53_07130</name>
</gene>
<dbReference type="InterPro" id="IPR037401">
    <property type="entry name" value="SnoaL-like"/>
</dbReference>
<comment type="caution">
    <text evidence="2">The sequence shown here is derived from an EMBL/GenBank/DDBJ whole genome shotgun (WGS) entry which is preliminary data.</text>
</comment>